<name>A0A1A9ZUL3_GLOPL</name>
<proteinExistence type="predicted"/>
<reference evidence="2" key="1">
    <citation type="submission" date="2014-03" db="EMBL/GenBank/DDBJ databases">
        <authorList>
            <person name="Aksoy S."/>
            <person name="Warren W."/>
            <person name="Wilson R.K."/>
        </authorList>
    </citation>
    <scope>NUCLEOTIDE SEQUENCE [LARGE SCALE GENOMIC DNA]</scope>
    <source>
        <strain evidence="2">IAEA</strain>
    </source>
</reference>
<accession>A0A1A9ZUL3</accession>
<dbReference type="AlphaFoldDB" id="A0A1A9ZUL3"/>
<dbReference type="EnsemblMetazoa" id="GPAI025579-RA">
    <property type="protein sequence ID" value="GPAI025579-PA"/>
    <property type="gene ID" value="GPAI025579"/>
</dbReference>
<evidence type="ECO:0000313" key="2">
    <source>
        <dbReference type="Proteomes" id="UP000092445"/>
    </source>
</evidence>
<protein>
    <submittedName>
        <fullName evidence="1">Uncharacterized protein</fullName>
    </submittedName>
</protein>
<keyword evidence="2" id="KW-1185">Reference proteome</keyword>
<organism evidence="1 2">
    <name type="scientific">Glossina pallidipes</name>
    <name type="common">Tsetse fly</name>
    <dbReference type="NCBI Taxonomy" id="7398"/>
    <lineage>
        <taxon>Eukaryota</taxon>
        <taxon>Metazoa</taxon>
        <taxon>Ecdysozoa</taxon>
        <taxon>Arthropoda</taxon>
        <taxon>Hexapoda</taxon>
        <taxon>Insecta</taxon>
        <taxon>Pterygota</taxon>
        <taxon>Neoptera</taxon>
        <taxon>Endopterygota</taxon>
        <taxon>Diptera</taxon>
        <taxon>Brachycera</taxon>
        <taxon>Muscomorpha</taxon>
        <taxon>Hippoboscoidea</taxon>
        <taxon>Glossinidae</taxon>
        <taxon>Glossina</taxon>
    </lineage>
</organism>
<dbReference type="Proteomes" id="UP000092445">
    <property type="component" value="Unassembled WGS sequence"/>
</dbReference>
<sequence length="127" mass="14310">MALHVNLQQSLTPNHFLDGTGDLKHYEQLRSFYKVNQKKYLDEFENKCDEQQIIEHMPKLYLMAASNYSSHSEIKTTGYIHKPSNEVAPTISGTLLPHAVLINSQIGFAIIESSLSYGSIDGIKAEK</sequence>
<evidence type="ECO:0000313" key="1">
    <source>
        <dbReference type="EnsemblMetazoa" id="GPAI025579-PA"/>
    </source>
</evidence>
<dbReference type="VEuPathDB" id="VectorBase:GPAI025579"/>
<reference evidence="1" key="2">
    <citation type="submission" date="2020-05" db="UniProtKB">
        <authorList>
            <consortium name="EnsemblMetazoa"/>
        </authorList>
    </citation>
    <scope>IDENTIFICATION</scope>
    <source>
        <strain evidence="1">IAEA</strain>
    </source>
</reference>